<dbReference type="GO" id="GO:0090575">
    <property type="term" value="C:RNA polymerase II transcription regulator complex"/>
    <property type="evidence" value="ECO:0007669"/>
    <property type="project" value="TreeGrafter"/>
</dbReference>
<dbReference type="Gene3D" id="3.30.50.10">
    <property type="entry name" value="Erythroid Transcription Factor GATA-1, subunit A"/>
    <property type="match status" value="1"/>
</dbReference>
<evidence type="ECO:0000256" key="3">
    <source>
        <dbReference type="ARBA" id="ARBA00022833"/>
    </source>
</evidence>
<dbReference type="OrthoDB" id="5837785at2759"/>
<dbReference type="PROSITE" id="PS51030">
    <property type="entry name" value="NUCLEAR_REC_DBD_2"/>
    <property type="match status" value="1"/>
</dbReference>
<dbReference type="Proteomes" id="UP000759131">
    <property type="component" value="Unassembled WGS sequence"/>
</dbReference>
<feature type="non-terminal residue" evidence="12">
    <location>
        <position position="464"/>
    </location>
</feature>
<keyword evidence="5" id="KW-0238">DNA-binding</keyword>
<feature type="domain" description="NR LBD" evidence="11">
    <location>
        <begin position="234"/>
        <end position="444"/>
    </location>
</feature>
<dbReference type="InterPro" id="IPR001723">
    <property type="entry name" value="Nuclear_hrmn_rcpt"/>
</dbReference>
<evidence type="ECO:0000259" key="10">
    <source>
        <dbReference type="PROSITE" id="PS51030"/>
    </source>
</evidence>
<dbReference type="Gene3D" id="1.10.565.10">
    <property type="entry name" value="Retinoid X Receptor"/>
    <property type="match status" value="2"/>
</dbReference>
<dbReference type="PANTHER" id="PTHR24082">
    <property type="entry name" value="NUCLEAR HORMONE RECEPTOR"/>
    <property type="match status" value="1"/>
</dbReference>
<dbReference type="GO" id="GO:0008270">
    <property type="term" value="F:zinc ion binding"/>
    <property type="evidence" value="ECO:0007669"/>
    <property type="project" value="UniProtKB-KW"/>
</dbReference>
<evidence type="ECO:0000256" key="8">
    <source>
        <dbReference type="ARBA" id="ARBA00023242"/>
    </source>
</evidence>
<sequence length="464" mass="52041">MRNIVFNIMLSKNTVQYSLNSGGHHWMEASIRSSPRVLLPKAYSRVEMETRLTHTVDNSANNCQSASSNESIDSNGKRDTSGTHEANDCYIIGCFSKPNARSAPPKHKGFCVVCGDRATGLYYKALTCDGCKGIFRRGLNVSDDYSCKYGGRCEIDVYNRRKCIECRYNKCLNVGMSKESVGTQCQCKPMSAKQPPKGKRKPNTTTKADARKPSQLAFNTSNTEPNVIKPLTGAQKEAIDKLVDIQNMFQSPTADDMKQIPAIVLGDKESQYKHLIELTALTIKLIVRFAKKVPEFVGLLEKDKVILLKACSGEVIFLRASRKYDVTTNSIIFATGKPWTEEDHRNASPNHKEYALITAIALFSRRPKLLEPKKVEAIKEFYTQTLEAYVYSHTSDRNPRFGQLLTVLADLRSLAHINFESCNRLVAVNNKLPPLLAEMWDIECKLESLSIDNNSQNDFGLNPF</sequence>
<dbReference type="GO" id="GO:0000122">
    <property type="term" value="P:negative regulation of transcription by RNA polymerase II"/>
    <property type="evidence" value="ECO:0007669"/>
    <property type="project" value="TreeGrafter"/>
</dbReference>
<evidence type="ECO:0000256" key="5">
    <source>
        <dbReference type="ARBA" id="ARBA00023125"/>
    </source>
</evidence>
<dbReference type="PANTHER" id="PTHR24082:SF507">
    <property type="entry name" value="BILE ACID RECEPTOR-RELATED"/>
    <property type="match status" value="1"/>
</dbReference>
<dbReference type="InterPro" id="IPR050234">
    <property type="entry name" value="Nuclear_hormone_rcpt_NR1"/>
</dbReference>
<dbReference type="InterPro" id="IPR000536">
    <property type="entry name" value="Nucl_hrmn_rcpt_lig-bd"/>
</dbReference>
<dbReference type="InterPro" id="IPR013088">
    <property type="entry name" value="Znf_NHR/GATA"/>
</dbReference>
<keyword evidence="13" id="KW-1185">Reference proteome</keyword>
<evidence type="ECO:0000313" key="13">
    <source>
        <dbReference type="Proteomes" id="UP000759131"/>
    </source>
</evidence>
<dbReference type="PRINTS" id="PR00398">
    <property type="entry name" value="STRDHORMONER"/>
</dbReference>
<dbReference type="CDD" id="cd06916">
    <property type="entry name" value="NR_DBD_like"/>
    <property type="match status" value="1"/>
</dbReference>
<dbReference type="InterPro" id="IPR035500">
    <property type="entry name" value="NHR-like_dom_sf"/>
</dbReference>
<evidence type="ECO:0000256" key="2">
    <source>
        <dbReference type="ARBA" id="ARBA00022771"/>
    </source>
</evidence>
<feature type="region of interest" description="Disordered" evidence="9">
    <location>
        <begin position="59"/>
        <end position="82"/>
    </location>
</feature>
<evidence type="ECO:0000256" key="9">
    <source>
        <dbReference type="SAM" id="MobiDB-lite"/>
    </source>
</evidence>
<evidence type="ECO:0000256" key="7">
    <source>
        <dbReference type="ARBA" id="ARBA00023170"/>
    </source>
</evidence>
<dbReference type="GO" id="GO:0000978">
    <property type="term" value="F:RNA polymerase II cis-regulatory region sequence-specific DNA binding"/>
    <property type="evidence" value="ECO:0007669"/>
    <property type="project" value="TreeGrafter"/>
</dbReference>
<keyword evidence="3" id="KW-0862">Zinc</keyword>
<keyword evidence="7" id="KW-0675">Receptor</keyword>
<dbReference type="Pfam" id="PF00104">
    <property type="entry name" value="Hormone_recep"/>
    <property type="match status" value="2"/>
</dbReference>
<dbReference type="SMART" id="SM00430">
    <property type="entry name" value="HOLI"/>
    <property type="match status" value="1"/>
</dbReference>
<keyword evidence="8" id="KW-0539">Nucleus</keyword>
<dbReference type="SUPFAM" id="SSF48508">
    <property type="entry name" value="Nuclear receptor ligand-binding domain"/>
    <property type="match status" value="1"/>
</dbReference>
<accession>A0A7R9L0Z5</accession>
<reference evidence="12" key="1">
    <citation type="submission" date="2020-11" db="EMBL/GenBank/DDBJ databases">
        <authorList>
            <person name="Tran Van P."/>
        </authorList>
    </citation>
    <scope>NUCLEOTIDE SEQUENCE</scope>
</reference>
<evidence type="ECO:0000256" key="1">
    <source>
        <dbReference type="ARBA" id="ARBA00022723"/>
    </source>
</evidence>
<dbReference type="GO" id="GO:0004879">
    <property type="term" value="F:nuclear receptor activity"/>
    <property type="evidence" value="ECO:0007669"/>
    <property type="project" value="TreeGrafter"/>
</dbReference>
<evidence type="ECO:0000256" key="6">
    <source>
        <dbReference type="ARBA" id="ARBA00023163"/>
    </source>
</evidence>
<dbReference type="GO" id="GO:0045944">
    <property type="term" value="P:positive regulation of transcription by RNA polymerase II"/>
    <property type="evidence" value="ECO:0007669"/>
    <property type="project" value="TreeGrafter"/>
</dbReference>
<dbReference type="InterPro" id="IPR001628">
    <property type="entry name" value="Znf_hrmn_rcpt"/>
</dbReference>
<keyword evidence="1" id="KW-0479">Metal-binding</keyword>
<evidence type="ECO:0000256" key="4">
    <source>
        <dbReference type="ARBA" id="ARBA00023015"/>
    </source>
</evidence>
<dbReference type="PROSITE" id="PS51843">
    <property type="entry name" value="NR_LBD"/>
    <property type="match status" value="1"/>
</dbReference>
<dbReference type="Pfam" id="PF00105">
    <property type="entry name" value="zf-C4"/>
    <property type="match status" value="1"/>
</dbReference>
<dbReference type="SMART" id="SM00399">
    <property type="entry name" value="ZnF_C4"/>
    <property type="match status" value="1"/>
</dbReference>
<feature type="compositionally biased region" description="Low complexity" evidence="9">
    <location>
        <begin position="59"/>
        <end position="71"/>
    </location>
</feature>
<dbReference type="AlphaFoldDB" id="A0A7R9L0Z5"/>
<protein>
    <recommendedName>
        <fullName evidence="14">Ecdysone receptor</fullName>
    </recommendedName>
</protein>
<evidence type="ECO:0008006" key="14">
    <source>
        <dbReference type="Google" id="ProtNLM"/>
    </source>
</evidence>
<dbReference type="PRINTS" id="PR00047">
    <property type="entry name" value="STROIDFINGER"/>
</dbReference>
<keyword evidence="6" id="KW-0804">Transcription</keyword>
<proteinExistence type="predicted"/>
<evidence type="ECO:0000313" key="12">
    <source>
        <dbReference type="EMBL" id="CAD7633156.1"/>
    </source>
</evidence>
<dbReference type="EMBL" id="OC866802">
    <property type="protein sequence ID" value="CAD7633156.1"/>
    <property type="molecule type" value="Genomic_DNA"/>
</dbReference>
<dbReference type="EMBL" id="CAJPIZ010012227">
    <property type="protein sequence ID" value="CAG2113586.1"/>
    <property type="molecule type" value="Genomic_DNA"/>
</dbReference>
<name>A0A7R9L0Z5_9ACAR</name>
<dbReference type="GO" id="GO:0030154">
    <property type="term" value="P:cell differentiation"/>
    <property type="evidence" value="ECO:0007669"/>
    <property type="project" value="TreeGrafter"/>
</dbReference>
<feature type="region of interest" description="Disordered" evidence="9">
    <location>
        <begin position="188"/>
        <end position="221"/>
    </location>
</feature>
<keyword evidence="4" id="KW-0805">Transcription regulation</keyword>
<evidence type="ECO:0000259" key="11">
    <source>
        <dbReference type="PROSITE" id="PS51843"/>
    </source>
</evidence>
<dbReference type="SUPFAM" id="SSF57716">
    <property type="entry name" value="Glucocorticoid receptor-like (DNA-binding domain)"/>
    <property type="match status" value="1"/>
</dbReference>
<keyword evidence="2" id="KW-0863">Zinc-finger</keyword>
<organism evidence="12">
    <name type="scientific">Medioppia subpectinata</name>
    <dbReference type="NCBI Taxonomy" id="1979941"/>
    <lineage>
        <taxon>Eukaryota</taxon>
        <taxon>Metazoa</taxon>
        <taxon>Ecdysozoa</taxon>
        <taxon>Arthropoda</taxon>
        <taxon>Chelicerata</taxon>
        <taxon>Arachnida</taxon>
        <taxon>Acari</taxon>
        <taxon>Acariformes</taxon>
        <taxon>Sarcoptiformes</taxon>
        <taxon>Oribatida</taxon>
        <taxon>Brachypylina</taxon>
        <taxon>Oppioidea</taxon>
        <taxon>Oppiidae</taxon>
        <taxon>Medioppia</taxon>
    </lineage>
</organism>
<gene>
    <name evidence="12" type="ORF">OSB1V03_LOCUS13555</name>
</gene>
<feature type="domain" description="Nuclear receptor" evidence="10">
    <location>
        <begin position="108"/>
        <end position="183"/>
    </location>
</feature>